<dbReference type="InterPro" id="IPR023214">
    <property type="entry name" value="HAD_sf"/>
</dbReference>
<accession>K1UC42</accession>
<dbReference type="EMBL" id="AJWY01002725">
    <property type="protein sequence ID" value="EKC77534.1"/>
    <property type="molecule type" value="Genomic_DNA"/>
</dbReference>
<organism evidence="1">
    <name type="scientific">human gut metagenome</name>
    <dbReference type="NCBI Taxonomy" id="408170"/>
    <lineage>
        <taxon>unclassified sequences</taxon>
        <taxon>metagenomes</taxon>
        <taxon>organismal metagenomes</taxon>
    </lineage>
</organism>
<dbReference type="Gene3D" id="1.10.150.240">
    <property type="entry name" value="Putative phosphatase, domain 2"/>
    <property type="match status" value="1"/>
</dbReference>
<dbReference type="Gene3D" id="3.40.50.1000">
    <property type="entry name" value="HAD superfamily/HAD-like"/>
    <property type="match status" value="1"/>
</dbReference>
<sequence>MRSPSGNGYAGGVVFFAKFSILKTYCLLQGTILHPKTIVRYAVELTPYAIFDMDGTLLCSTGMWDHVTDRILAKYGKTITHEQRMANMTLTVEGTAAMFVQQLGVPLTEPECAELIRAEARYGYAQEATVKPGS</sequence>
<dbReference type="GO" id="GO:0016787">
    <property type="term" value="F:hydrolase activity"/>
    <property type="evidence" value="ECO:0007669"/>
    <property type="project" value="UniProtKB-KW"/>
</dbReference>
<proteinExistence type="predicted"/>
<dbReference type="InterPro" id="IPR023198">
    <property type="entry name" value="PGP-like_dom2"/>
</dbReference>
<keyword evidence="1" id="KW-0378">Hydrolase</keyword>
<dbReference type="InterPro" id="IPR036412">
    <property type="entry name" value="HAD-like_sf"/>
</dbReference>
<evidence type="ECO:0000313" key="1">
    <source>
        <dbReference type="EMBL" id="EKC77534.1"/>
    </source>
</evidence>
<gene>
    <name evidence="1" type="ORF">LEA_04133</name>
</gene>
<dbReference type="SUPFAM" id="SSF56784">
    <property type="entry name" value="HAD-like"/>
    <property type="match status" value="1"/>
</dbReference>
<dbReference type="AlphaFoldDB" id="K1UC42"/>
<reference evidence="1" key="1">
    <citation type="journal article" date="2013" name="Environ. Microbiol.">
        <title>Microbiota from the distal guts of lean and obese adolescents exhibit partial functional redundancy besides clear differences in community structure.</title>
        <authorList>
            <person name="Ferrer M."/>
            <person name="Ruiz A."/>
            <person name="Lanza F."/>
            <person name="Haange S.B."/>
            <person name="Oberbach A."/>
            <person name="Till H."/>
            <person name="Bargiela R."/>
            <person name="Campoy C."/>
            <person name="Segura M.T."/>
            <person name="Richter M."/>
            <person name="von Bergen M."/>
            <person name="Seifert J."/>
            <person name="Suarez A."/>
        </authorList>
    </citation>
    <scope>NUCLEOTIDE SEQUENCE</scope>
</reference>
<name>K1UC42_9ZZZZ</name>
<comment type="caution">
    <text evidence="1">The sequence shown here is derived from an EMBL/GenBank/DDBJ whole genome shotgun (WGS) entry which is preliminary data.</text>
</comment>
<protein>
    <submittedName>
        <fullName evidence="1">HAD family hydrolase</fullName>
    </submittedName>
</protein>